<name>A0A8J6NS33_9CHLR</name>
<evidence type="ECO:0000256" key="5">
    <source>
        <dbReference type="ARBA" id="ARBA00023136"/>
    </source>
</evidence>
<evidence type="ECO:0000313" key="8">
    <source>
        <dbReference type="EMBL" id="MBC8336789.1"/>
    </source>
</evidence>
<feature type="transmembrane region" description="Helical" evidence="6">
    <location>
        <begin position="54"/>
        <end position="75"/>
    </location>
</feature>
<dbReference type="GO" id="GO:0005886">
    <property type="term" value="C:plasma membrane"/>
    <property type="evidence" value="ECO:0007669"/>
    <property type="project" value="TreeGrafter"/>
</dbReference>
<dbReference type="PANTHER" id="PTHR38459:SF1">
    <property type="entry name" value="PROPHAGE BACTOPRENOL-LINKED GLUCOSE TRANSLOCASE HOMOLOG"/>
    <property type="match status" value="1"/>
</dbReference>
<evidence type="ECO:0000259" key="7">
    <source>
        <dbReference type="Pfam" id="PF04138"/>
    </source>
</evidence>
<dbReference type="InterPro" id="IPR051401">
    <property type="entry name" value="GtrA_CellWall_Glycosyl"/>
</dbReference>
<dbReference type="EMBL" id="JACNJN010000193">
    <property type="protein sequence ID" value="MBC8336789.1"/>
    <property type="molecule type" value="Genomic_DNA"/>
</dbReference>
<keyword evidence="5 6" id="KW-0472">Membrane</keyword>
<sequence length="84" mass="9697">MIDFGIMNLLTQIFGIALVPAGTVSFICAILSNFIWNRFWTYPESRSRPISQQLVMFFIVNIAGMIIRIPILHFMEPPILSFFE</sequence>
<dbReference type="Pfam" id="PF04138">
    <property type="entry name" value="GtrA_DPMS_TM"/>
    <property type="match status" value="1"/>
</dbReference>
<dbReference type="AlphaFoldDB" id="A0A8J6NS33"/>
<gene>
    <name evidence="8" type="ORF">H8E29_16115</name>
</gene>
<accession>A0A8J6NS33</accession>
<protein>
    <submittedName>
        <fullName evidence="8">GtrA family protein</fullName>
    </submittedName>
</protein>
<evidence type="ECO:0000256" key="3">
    <source>
        <dbReference type="ARBA" id="ARBA00022692"/>
    </source>
</evidence>
<comment type="caution">
    <text evidence="8">The sequence shown here is derived from an EMBL/GenBank/DDBJ whole genome shotgun (WGS) entry which is preliminary data.</text>
</comment>
<organism evidence="8 9">
    <name type="scientific">Candidatus Desulfolinea nitratireducens</name>
    <dbReference type="NCBI Taxonomy" id="2841698"/>
    <lineage>
        <taxon>Bacteria</taxon>
        <taxon>Bacillati</taxon>
        <taxon>Chloroflexota</taxon>
        <taxon>Anaerolineae</taxon>
        <taxon>Anaerolineales</taxon>
        <taxon>Anaerolineales incertae sedis</taxon>
        <taxon>Candidatus Desulfolinea</taxon>
    </lineage>
</organism>
<evidence type="ECO:0000313" key="9">
    <source>
        <dbReference type="Proteomes" id="UP000614469"/>
    </source>
</evidence>
<evidence type="ECO:0000256" key="4">
    <source>
        <dbReference type="ARBA" id="ARBA00022989"/>
    </source>
</evidence>
<keyword evidence="4 6" id="KW-1133">Transmembrane helix</keyword>
<dbReference type="Proteomes" id="UP000614469">
    <property type="component" value="Unassembled WGS sequence"/>
</dbReference>
<feature type="non-terminal residue" evidence="8">
    <location>
        <position position="84"/>
    </location>
</feature>
<dbReference type="PANTHER" id="PTHR38459">
    <property type="entry name" value="PROPHAGE BACTOPRENOL-LINKED GLUCOSE TRANSLOCASE HOMOLOG"/>
    <property type="match status" value="1"/>
</dbReference>
<feature type="transmembrane region" description="Helical" evidence="6">
    <location>
        <begin position="12"/>
        <end position="34"/>
    </location>
</feature>
<evidence type="ECO:0000256" key="6">
    <source>
        <dbReference type="SAM" id="Phobius"/>
    </source>
</evidence>
<dbReference type="InterPro" id="IPR007267">
    <property type="entry name" value="GtrA_DPMS_TM"/>
</dbReference>
<comment type="subcellular location">
    <subcellularLocation>
        <location evidence="1">Membrane</location>
        <topology evidence="1">Multi-pass membrane protein</topology>
    </subcellularLocation>
</comment>
<proteinExistence type="inferred from homology"/>
<reference evidence="8 9" key="1">
    <citation type="submission" date="2020-08" db="EMBL/GenBank/DDBJ databases">
        <title>Bridging the membrane lipid divide: bacteria of the FCB group superphylum have the potential to synthesize archaeal ether lipids.</title>
        <authorList>
            <person name="Villanueva L."/>
            <person name="Von Meijenfeldt F.A.B."/>
            <person name="Westbye A.B."/>
            <person name="Yadav S."/>
            <person name="Hopmans E.C."/>
            <person name="Dutilh B.E."/>
            <person name="Sinninghe Damste J.S."/>
        </authorList>
    </citation>
    <scope>NUCLEOTIDE SEQUENCE [LARGE SCALE GENOMIC DNA]</scope>
    <source>
        <strain evidence="8">NIOZ-UU36</strain>
    </source>
</reference>
<feature type="domain" description="GtrA/DPMS transmembrane" evidence="7">
    <location>
        <begin position="1"/>
        <end position="74"/>
    </location>
</feature>
<evidence type="ECO:0000256" key="1">
    <source>
        <dbReference type="ARBA" id="ARBA00004141"/>
    </source>
</evidence>
<evidence type="ECO:0000256" key="2">
    <source>
        <dbReference type="ARBA" id="ARBA00009399"/>
    </source>
</evidence>
<dbReference type="GO" id="GO:0000271">
    <property type="term" value="P:polysaccharide biosynthetic process"/>
    <property type="evidence" value="ECO:0007669"/>
    <property type="project" value="InterPro"/>
</dbReference>
<comment type="similarity">
    <text evidence="2">Belongs to the GtrA family.</text>
</comment>
<keyword evidence="3 6" id="KW-0812">Transmembrane</keyword>